<keyword evidence="2" id="KW-0472">Membrane</keyword>
<dbReference type="AlphaFoldDB" id="A0A914Z7M9"/>
<feature type="compositionally biased region" description="Polar residues" evidence="1">
    <location>
        <begin position="285"/>
        <end position="296"/>
    </location>
</feature>
<protein>
    <submittedName>
        <fullName evidence="4">Uncharacterized protein</fullName>
    </submittedName>
</protein>
<dbReference type="WBParaSite" id="PSU_v2.g7882.t1">
    <property type="protein sequence ID" value="PSU_v2.g7882.t1"/>
    <property type="gene ID" value="PSU_v2.g7882"/>
</dbReference>
<proteinExistence type="predicted"/>
<keyword evidence="2" id="KW-1133">Transmembrane helix</keyword>
<organism evidence="3 4">
    <name type="scientific">Panagrolaimus superbus</name>
    <dbReference type="NCBI Taxonomy" id="310955"/>
    <lineage>
        <taxon>Eukaryota</taxon>
        <taxon>Metazoa</taxon>
        <taxon>Ecdysozoa</taxon>
        <taxon>Nematoda</taxon>
        <taxon>Chromadorea</taxon>
        <taxon>Rhabditida</taxon>
        <taxon>Tylenchina</taxon>
        <taxon>Panagrolaimomorpha</taxon>
        <taxon>Panagrolaimoidea</taxon>
        <taxon>Panagrolaimidae</taxon>
        <taxon>Panagrolaimus</taxon>
    </lineage>
</organism>
<evidence type="ECO:0000256" key="1">
    <source>
        <dbReference type="SAM" id="MobiDB-lite"/>
    </source>
</evidence>
<feature type="transmembrane region" description="Helical" evidence="2">
    <location>
        <begin position="12"/>
        <end position="36"/>
    </location>
</feature>
<dbReference type="Proteomes" id="UP000887577">
    <property type="component" value="Unplaced"/>
</dbReference>
<evidence type="ECO:0000313" key="4">
    <source>
        <dbReference type="WBParaSite" id="PSU_v2.g7882.t1"/>
    </source>
</evidence>
<keyword evidence="2" id="KW-0812">Transmembrane</keyword>
<name>A0A914Z7M9_9BILA</name>
<sequence length="296" mass="32844">MSQCVSTLPLPAYFPAALSLAIAAVSALIIFIAYCIRERKLRKTFYGITDEMEEDEKQQEEAEALGRFDGEVKVIQSMEKLGPHSIAPTPGSQVKVMMKRRRPAGSTKPPTTSREMLCSTSALTPHLHHPSVSPQIECEFKFSIEANQNGFATEIIESLKSLIIEEVYRARTANPHQKQLLSEDETRIGEFIVAEMRAKLESLTNNNPWICHGRLINNTNWVVNGHENLLCSHTNMMLSIKITIEQPISIVLLGYSLKHMGSSGSCITPAPLTTPSKDKLHPSAQIDSTPHPTDPM</sequence>
<evidence type="ECO:0000313" key="3">
    <source>
        <dbReference type="Proteomes" id="UP000887577"/>
    </source>
</evidence>
<keyword evidence="3" id="KW-1185">Reference proteome</keyword>
<reference evidence="4" key="1">
    <citation type="submission" date="2022-11" db="UniProtKB">
        <authorList>
            <consortium name="WormBaseParasite"/>
        </authorList>
    </citation>
    <scope>IDENTIFICATION</scope>
</reference>
<feature type="region of interest" description="Disordered" evidence="1">
    <location>
        <begin position="268"/>
        <end position="296"/>
    </location>
</feature>
<accession>A0A914Z7M9</accession>
<evidence type="ECO:0000256" key="2">
    <source>
        <dbReference type="SAM" id="Phobius"/>
    </source>
</evidence>